<evidence type="ECO:0000313" key="9">
    <source>
        <dbReference type="Proteomes" id="UP001152798"/>
    </source>
</evidence>
<dbReference type="PROSITE" id="PS00028">
    <property type="entry name" value="ZINC_FINGER_C2H2_1"/>
    <property type="match status" value="4"/>
</dbReference>
<feature type="domain" description="C2H2-type" evidence="7">
    <location>
        <begin position="855"/>
        <end position="876"/>
    </location>
</feature>
<feature type="region of interest" description="Disordered" evidence="5">
    <location>
        <begin position="124"/>
        <end position="147"/>
    </location>
</feature>
<evidence type="ECO:0000256" key="3">
    <source>
        <dbReference type="ARBA" id="ARBA00022771"/>
    </source>
</evidence>
<feature type="compositionally biased region" description="Low complexity" evidence="5">
    <location>
        <begin position="127"/>
        <end position="136"/>
    </location>
</feature>
<dbReference type="InterPro" id="IPR013087">
    <property type="entry name" value="Znf_C2H2_type"/>
</dbReference>
<feature type="domain" description="C2H2-type" evidence="7">
    <location>
        <begin position="693"/>
        <end position="713"/>
    </location>
</feature>
<keyword evidence="4" id="KW-0862">Zinc</keyword>
<protein>
    <recommendedName>
        <fullName evidence="7">C2H2-type domain-containing protein</fullName>
    </recommendedName>
</protein>
<dbReference type="GO" id="GO:0043565">
    <property type="term" value="F:sequence-specific DNA binding"/>
    <property type="evidence" value="ECO:0007669"/>
    <property type="project" value="TreeGrafter"/>
</dbReference>
<dbReference type="AlphaFoldDB" id="A0A9P0HGQ4"/>
<feature type="region of interest" description="Disordered" evidence="5">
    <location>
        <begin position="57"/>
        <end position="84"/>
    </location>
</feature>
<dbReference type="Proteomes" id="UP001152798">
    <property type="component" value="Chromosome 5"/>
</dbReference>
<accession>A0A9P0HGQ4</accession>
<keyword evidence="6" id="KW-1133">Transmembrane helix</keyword>
<sequence length="1148" mass="128726">MGPAKSDVCQSLVLEYEEDELSPAQLEHKAKIEQKIDILNKHIQGLHQEIETNRAKEAAADSLSQQSHVPSQIPTAQGAASIQASQNSSQSSNYVVVDSNVGFVALPTSQVRRAPVVTPVRFPPPSSSSLLRGAAPQCAAPRGRGGTAIRQRRPNIVRGSNVAVRMPLKPEGILKRQLTTSEKKGEKKNDVVDLTDEDFGPDTEVVSKADTKEVTISPLSEKTFPSLVVLARPNMSPKQFTNQQVQTERANLDEKVKQVLTLNTPKYIEWLLQHGLLRSEQECNSNIKGKSHLPLKLGMYSDTSKFPYSGGYVWISECCPSHFLSVFSGSLFEATPHSPTVVLKLIYHWACQTAVQNVIQWVKVDNLFIKTLFTNLRAICTAAIHQRFPIFGGPNKKVQIGVISLGTTAQDGTSRQVKVEILGIFDESTNMLRIRAIEPVTNDKNEDQVTIMKRRFQKALEPLLRWVHKSSEVVIDCTVDKGTLISYGYSRVMQVSGDQNAAGYKIMDYLKIVIPRMFQNTLSLLSRQIIQQFLDELVWREAYGPIPSRAFHSIIEHISEQTRLNSGGTLVNRLSRISLNPFRNWEYERWVHNCRPTVVQSSKNEKAAVPVSVSTYQSKKSNVQSSGSEASGSVVKIEETISTPPPLVSIPSNKSRSSTVAHEPAMIALEPYYYGILEGDSSKHRYVPFFTQCYLCRSDFKSVLKLTDHLILHALNKDLEAVSDPKDICKICLKIRLPGSKQHHIQMCQPTTIGLSCRICAMKMKDNGSLIYHMTKTHHQLDMPYFCSKCNYRVSELHMLNAHFAKAHFNATSGMCPFCLKIVDFATPSGDDLEHNQLFFIKHIQRHVLPSSKKCSRCLLNFINKSLLAEHETVMHASCVDNDDVMRYLVDNPILMPAPIAEPPLVHRLQPMDMKPASQLKGISTVSLRVSAFIPTPDVCCHECESPVTSDHFSNFLMCNKCSYRTCCPHAIAEHVSQMHPPYPLSSPVYIGMKVTVSNKMFCTSCLFSCRDGNVMSTHLVTCGDGVCILGRRRSIIKTEEIEPLPIVTPARKRGRKTPKAKEEKPKTILNLLGLVRKEDDPSGAVVEARLFFVFISYVSLLLNNFIFIFLRVRNLALKICPKLQQQLKKTFKLPLLKMMIVWKLINK</sequence>
<dbReference type="SMART" id="SM00355">
    <property type="entry name" value="ZnF_C2H2"/>
    <property type="match status" value="5"/>
</dbReference>
<dbReference type="InterPro" id="IPR057618">
    <property type="entry name" value="Znf_POGZ/Z280C-D-like"/>
</dbReference>
<keyword evidence="2" id="KW-0677">Repeat</keyword>
<evidence type="ECO:0000259" key="7">
    <source>
        <dbReference type="PROSITE" id="PS00028"/>
    </source>
</evidence>
<feature type="transmembrane region" description="Helical" evidence="6">
    <location>
        <begin position="1091"/>
        <end position="1111"/>
    </location>
</feature>
<organism evidence="8 9">
    <name type="scientific">Nezara viridula</name>
    <name type="common">Southern green stink bug</name>
    <name type="synonym">Cimex viridulus</name>
    <dbReference type="NCBI Taxonomy" id="85310"/>
    <lineage>
        <taxon>Eukaryota</taxon>
        <taxon>Metazoa</taxon>
        <taxon>Ecdysozoa</taxon>
        <taxon>Arthropoda</taxon>
        <taxon>Hexapoda</taxon>
        <taxon>Insecta</taxon>
        <taxon>Pterygota</taxon>
        <taxon>Neoptera</taxon>
        <taxon>Paraneoptera</taxon>
        <taxon>Hemiptera</taxon>
        <taxon>Heteroptera</taxon>
        <taxon>Panheteroptera</taxon>
        <taxon>Pentatomomorpha</taxon>
        <taxon>Pentatomoidea</taxon>
        <taxon>Pentatomidae</taxon>
        <taxon>Pentatominae</taxon>
        <taxon>Nezara</taxon>
    </lineage>
</organism>
<dbReference type="GO" id="GO:0000981">
    <property type="term" value="F:DNA-binding transcription factor activity, RNA polymerase II-specific"/>
    <property type="evidence" value="ECO:0007669"/>
    <property type="project" value="TreeGrafter"/>
</dbReference>
<evidence type="ECO:0000256" key="4">
    <source>
        <dbReference type="ARBA" id="ARBA00022833"/>
    </source>
</evidence>
<dbReference type="PANTHER" id="PTHR24408:SF64">
    <property type="entry name" value="LINKING IMMUNITY AND METABOLISM-RELATED"/>
    <property type="match status" value="1"/>
</dbReference>
<dbReference type="OrthoDB" id="10032537at2759"/>
<dbReference type="EMBL" id="OV725081">
    <property type="protein sequence ID" value="CAH1401673.1"/>
    <property type="molecule type" value="Genomic_DNA"/>
</dbReference>
<evidence type="ECO:0000313" key="8">
    <source>
        <dbReference type="EMBL" id="CAH1401673.1"/>
    </source>
</evidence>
<keyword evidence="1" id="KW-0479">Metal-binding</keyword>
<evidence type="ECO:0000256" key="6">
    <source>
        <dbReference type="SAM" id="Phobius"/>
    </source>
</evidence>
<keyword evidence="6" id="KW-0472">Membrane</keyword>
<dbReference type="PANTHER" id="PTHR24408">
    <property type="entry name" value="ZINC FINGER PROTEIN"/>
    <property type="match status" value="1"/>
</dbReference>
<evidence type="ECO:0000256" key="2">
    <source>
        <dbReference type="ARBA" id="ARBA00022737"/>
    </source>
</evidence>
<dbReference type="Pfam" id="PF25429">
    <property type="entry name" value="zf-POGZ"/>
    <property type="match status" value="1"/>
</dbReference>
<keyword evidence="9" id="KW-1185">Reference proteome</keyword>
<feature type="domain" description="C2H2-type" evidence="7">
    <location>
        <begin position="757"/>
        <end position="779"/>
    </location>
</feature>
<reference evidence="8" key="1">
    <citation type="submission" date="2022-01" db="EMBL/GenBank/DDBJ databases">
        <authorList>
            <person name="King R."/>
        </authorList>
    </citation>
    <scope>NUCLEOTIDE SEQUENCE</scope>
</reference>
<keyword evidence="6" id="KW-0812">Transmembrane</keyword>
<evidence type="ECO:0000256" key="1">
    <source>
        <dbReference type="ARBA" id="ARBA00022723"/>
    </source>
</evidence>
<feature type="compositionally biased region" description="Polar residues" evidence="5">
    <location>
        <begin position="62"/>
        <end position="75"/>
    </location>
</feature>
<dbReference type="GO" id="GO:0005634">
    <property type="term" value="C:nucleus"/>
    <property type="evidence" value="ECO:0007669"/>
    <property type="project" value="TreeGrafter"/>
</dbReference>
<dbReference type="GO" id="GO:0008270">
    <property type="term" value="F:zinc ion binding"/>
    <property type="evidence" value="ECO:0007669"/>
    <property type="project" value="UniProtKB-KW"/>
</dbReference>
<name>A0A9P0HGQ4_NEZVI</name>
<gene>
    <name evidence="8" type="ORF">NEZAVI_LOCUS10646</name>
</gene>
<feature type="domain" description="C2H2-type" evidence="7">
    <location>
        <begin position="787"/>
        <end position="808"/>
    </location>
</feature>
<proteinExistence type="predicted"/>
<dbReference type="Gene3D" id="3.30.160.60">
    <property type="entry name" value="Classic Zinc Finger"/>
    <property type="match status" value="1"/>
</dbReference>
<keyword evidence="3" id="KW-0863">Zinc-finger</keyword>
<evidence type="ECO:0000256" key="5">
    <source>
        <dbReference type="SAM" id="MobiDB-lite"/>
    </source>
</evidence>